<keyword evidence="6 8" id="KW-0408">Iron</keyword>
<feature type="binding site" evidence="8">
    <location>
        <position position="82"/>
    </location>
    <ligand>
        <name>[4Fe-4S] cluster</name>
        <dbReference type="ChEBI" id="CHEBI:49883"/>
        <label>1</label>
    </ligand>
</feature>
<dbReference type="PANTHER" id="PTHR43837:SF1">
    <property type="entry name" value="RIBOSOMAL PROTEIN US12 METHYLTHIOTRANSFERASE RIMO"/>
    <property type="match status" value="1"/>
</dbReference>
<dbReference type="CDD" id="cd01335">
    <property type="entry name" value="Radical_SAM"/>
    <property type="match status" value="1"/>
</dbReference>
<dbReference type="RefSeq" id="WP_152947298.1">
    <property type="nucleotide sequence ID" value="NZ_WHYR01000031.1"/>
</dbReference>
<evidence type="ECO:0000256" key="2">
    <source>
        <dbReference type="ARBA" id="ARBA00022490"/>
    </source>
</evidence>
<reference evidence="12 13" key="1">
    <citation type="submission" date="2019-10" db="EMBL/GenBank/DDBJ databases">
        <title>Comparative genomics of sulfur disproportionating microorganisms.</title>
        <authorList>
            <person name="Ward L.M."/>
            <person name="Bertran E."/>
            <person name="Johnston D."/>
        </authorList>
    </citation>
    <scope>NUCLEOTIDE SEQUENCE [LARGE SCALE GENOMIC DNA]</scope>
    <source>
        <strain evidence="12 13">DSM 14055</strain>
    </source>
</reference>
<feature type="domain" description="TRAM" evidence="9">
    <location>
        <begin position="375"/>
        <end position="441"/>
    </location>
</feature>
<evidence type="ECO:0000256" key="7">
    <source>
        <dbReference type="ARBA" id="ARBA00023014"/>
    </source>
</evidence>
<dbReference type="Proteomes" id="UP000441717">
    <property type="component" value="Unassembled WGS sequence"/>
</dbReference>
<evidence type="ECO:0000256" key="6">
    <source>
        <dbReference type="ARBA" id="ARBA00023004"/>
    </source>
</evidence>
<dbReference type="GO" id="GO:0005829">
    <property type="term" value="C:cytosol"/>
    <property type="evidence" value="ECO:0007669"/>
    <property type="project" value="TreeGrafter"/>
</dbReference>
<evidence type="ECO:0000259" key="10">
    <source>
        <dbReference type="PROSITE" id="PS51449"/>
    </source>
</evidence>
<accession>A0A6N7ITI4</accession>
<evidence type="ECO:0000313" key="13">
    <source>
        <dbReference type="Proteomes" id="UP000441717"/>
    </source>
</evidence>
<comment type="catalytic activity">
    <reaction evidence="8">
        <text>L-aspartate(89)-[ribosomal protein uS12]-hydrogen + (sulfur carrier)-SH + AH2 + 2 S-adenosyl-L-methionine = 3-methylsulfanyl-L-aspartate(89)-[ribosomal protein uS12]-hydrogen + (sulfur carrier)-H + 5'-deoxyadenosine + L-methionine + A + S-adenosyl-L-homocysteine + 2 H(+)</text>
        <dbReference type="Rhea" id="RHEA:37087"/>
        <dbReference type="Rhea" id="RHEA-COMP:10460"/>
        <dbReference type="Rhea" id="RHEA-COMP:10461"/>
        <dbReference type="Rhea" id="RHEA-COMP:14737"/>
        <dbReference type="Rhea" id="RHEA-COMP:14739"/>
        <dbReference type="ChEBI" id="CHEBI:13193"/>
        <dbReference type="ChEBI" id="CHEBI:15378"/>
        <dbReference type="ChEBI" id="CHEBI:17319"/>
        <dbReference type="ChEBI" id="CHEBI:17499"/>
        <dbReference type="ChEBI" id="CHEBI:29917"/>
        <dbReference type="ChEBI" id="CHEBI:29961"/>
        <dbReference type="ChEBI" id="CHEBI:57844"/>
        <dbReference type="ChEBI" id="CHEBI:57856"/>
        <dbReference type="ChEBI" id="CHEBI:59789"/>
        <dbReference type="ChEBI" id="CHEBI:64428"/>
        <dbReference type="ChEBI" id="CHEBI:73599"/>
        <dbReference type="EC" id="2.8.4.4"/>
    </reaction>
</comment>
<dbReference type="GO" id="GO:0051539">
    <property type="term" value="F:4 iron, 4 sulfur cluster binding"/>
    <property type="evidence" value="ECO:0007669"/>
    <property type="project" value="UniProtKB-UniRule"/>
</dbReference>
<proteinExistence type="inferred from homology"/>
<dbReference type="InterPro" id="IPR005840">
    <property type="entry name" value="Ribosomal_uS12_MeSTrfase_RimO"/>
</dbReference>
<dbReference type="InterPro" id="IPR038135">
    <property type="entry name" value="Methylthiotransferase_N_sf"/>
</dbReference>
<evidence type="ECO:0000259" key="9">
    <source>
        <dbReference type="PROSITE" id="PS50926"/>
    </source>
</evidence>
<evidence type="ECO:0000256" key="4">
    <source>
        <dbReference type="ARBA" id="ARBA00022691"/>
    </source>
</evidence>
<evidence type="ECO:0000256" key="8">
    <source>
        <dbReference type="HAMAP-Rule" id="MF_01865"/>
    </source>
</evidence>
<dbReference type="InterPro" id="IPR023404">
    <property type="entry name" value="rSAM_horseshoe"/>
</dbReference>
<gene>
    <name evidence="8 12" type="primary">rimO</name>
    <name evidence="12" type="ORF">GFC01_11500</name>
</gene>
<dbReference type="NCBIfam" id="TIGR01125">
    <property type="entry name" value="30S ribosomal protein S12 methylthiotransferase RimO"/>
    <property type="match status" value="1"/>
</dbReference>
<evidence type="ECO:0000256" key="1">
    <source>
        <dbReference type="ARBA" id="ARBA00022485"/>
    </source>
</evidence>
<organism evidence="12 13">
    <name type="scientific">Desulfofundulus thermobenzoicus</name>
    <dbReference type="NCBI Taxonomy" id="29376"/>
    <lineage>
        <taxon>Bacteria</taxon>
        <taxon>Bacillati</taxon>
        <taxon>Bacillota</taxon>
        <taxon>Clostridia</taxon>
        <taxon>Eubacteriales</taxon>
        <taxon>Peptococcaceae</taxon>
        <taxon>Desulfofundulus</taxon>
    </lineage>
</organism>
<dbReference type="HAMAP" id="MF_01865">
    <property type="entry name" value="MTTase_RimO"/>
    <property type="match status" value="1"/>
</dbReference>
<dbReference type="Pfam" id="PF04055">
    <property type="entry name" value="Radical_SAM"/>
    <property type="match status" value="1"/>
</dbReference>
<sequence>MSFTVGMISLGCAKNLVDAEIMLGQLDRAGFRITNRPEEAHILIVNTCGFITPAKEESINQILEMARYKKNGCCRVLLAAGCLAQRYARELLAEMPELDGLMGTGAVPRVVDVVMRALAGQRVMAVGEPGYACDSPLPRLLATPGHTAYVKIAEGCSNRCAYCAIPAIRGPYRSRPMESIREEVVQLAARGVKEVVLVAQDTTWYGLDLYRERRLASLLRSLAGISGIHWIRLLYGHPDGFTGELVDVLAAEEKVCRYIDLPLQHVSRPVLARMGRSGNGERFGQLIDGLRRAIPGLTLRTTFMVGFPGETEEDFRQLLDFVAAVRFERAGVFKFCPEEGTPAATMPRQVPEEVKEERYRQVMLLQQQISLEHNRSLVGRQVTVLVEGQKDHLYFGRREADAPEVDGKVFFTAGDNIIAPGDFVQVRISRAGEYDLMGELA</sequence>
<dbReference type="EMBL" id="WHYR01000031">
    <property type="protein sequence ID" value="MQL52873.1"/>
    <property type="molecule type" value="Genomic_DNA"/>
</dbReference>
<dbReference type="InterPro" id="IPR006638">
    <property type="entry name" value="Elp3/MiaA/NifB-like_rSAM"/>
</dbReference>
<dbReference type="InterPro" id="IPR007197">
    <property type="entry name" value="rSAM"/>
</dbReference>
<feature type="binding site" evidence="8">
    <location>
        <position position="163"/>
    </location>
    <ligand>
        <name>[4Fe-4S] cluster</name>
        <dbReference type="ChEBI" id="CHEBI:49883"/>
        <label>2</label>
        <note>4Fe-4S-S-AdoMet</note>
    </ligand>
</feature>
<keyword evidence="2 8" id="KW-0963">Cytoplasm</keyword>
<feature type="binding site" evidence="8">
    <location>
        <position position="12"/>
    </location>
    <ligand>
        <name>[4Fe-4S] cluster</name>
        <dbReference type="ChEBI" id="CHEBI:49883"/>
        <label>1</label>
    </ligand>
</feature>
<dbReference type="GO" id="GO:0035600">
    <property type="term" value="P:tRNA methylthiolation"/>
    <property type="evidence" value="ECO:0007669"/>
    <property type="project" value="UniProtKB-ARBA"/>
</dbReference>
<dbReference type="EC" id="2.8.4.4" evidence="8"/>
<dbReference type="PROSITE" id="PS01278">
    <property type="entry name" value="MTTASE_RADICAL"/>
    <property type="match status" value="1"/>
</dbReference>
<dbReference type="GO" id="GO:0005840">
    <property type="term" value="C:ribosome"/>
    <property type="evidence" value="ECO:0007669"/>
    <property type="project" value="UniProtKB-KW"/>
</dbReference>
<dbReference type="SFLD" id="SFLDF00274">
    <property type="entry name" value="ribosomal_protein_S12_methylth"/>
    <property type="match status" value="1"/>
</dbReference>
<dbReference type="GO" id="GO:0140101">
    <property type="term" value="F:catalytic activity, acting on a tRNA"/>
    <property type="evidence" value="ECO:0007669"/>
    <property type="project" value="UniProtKB-ARBA"/>
</dbReference>
<dbReference type="SFLD" id="SFLDG01082">
    <property type="entry name" value="B12-binding_domain_containing"/>
    <property type="match status" value="1"/>
</dbReference>
<dbReference type="Pfam" id="PF00919">
    <property type="entry name" value="UPF0004"/>
    <property type="match status" value="1"/>
</dbReference>
<evidence type="ECO:0000259" key="11">
    <source>
        <dbReference type="PROSITE" id="PS51918"/>
    </source>
</evidence>
<dbReference type="InterPro" id="IPR005839">
    <property type="entry name" value="Methylthiotransferase"/>
</dbReference>
<feature type="binding site" evidence="8">
    <location>
        <position position="160"/>
    </location>
    <ligand>
        <name>[4Fe-4S] cluster</name>
        <dbReference type="ChEBI" id="CHEBI:49883"/>
        <label>2</label>
        <note>4Fe-4S-S-AdoMet</note>
    </ligand>
</feature>
<dbReference type="SFLD" id="SFLDG01061">
    <property type="entry name" value="methylthiotransferase"/>
    <property type="match status" value="1"/>
</dbReference>
<keyword evidence="12" id="KW-0687">Ribonucleoprotein</keyword>
<dbReference type="InterPro" id="IPR058240">
    <property type="entry name" value="rSAM_sf"/>
</dbReference>
<dbReference type="NCBIfam" id="TIGR00089">
    <property type="entry name" value="MiaB/RimO family radical SAM methylthiotransferase"/>
    <property type="match status" value="1"/>
</dbReference>
<dbReference type="GO" id="GO:0035599">
    <property type="term" value="F:aspartic acid methylthiotransferase activity"/>
    <property type="evidence" value="ECO:0007669"/>
    <property type="project" value="TreeGrafter"/>
</dbReference>
<keyword evidence="13" id="KW-1185">Reference proteome</keyword>
<comment type="cofactor">
    <cofactor evidence="8">
        <name>[4Fe-4S] cluster</name>
        <dbReference type="ChEBI" id="CHEBI:49883"/>
    </cofactor>
    <text evidence="8">Binds 2 [4Fe-4S] clusters. One cluster is coordinated with 3 cysteines and an exchangeable S-adenosyl-L-methionine.</text>
</comment>
<dbReference type="AlphaFoldDB" id="A0A6N7ITI4"/>
<feature type="binding site" evidence="8">
    <location>
        <position position="48"/>
    </location>
    <ligand>
        <name>[4Fe-4S] cluster</name>
        <dbReference type="ChEBI" id="CHEBI:49883"/>
        <label>1</label>
    </ligand>
</feature>
<keyword evidence="4 8" id="KW-0949">S-adenosyl-L-methionine</keyword>
<dbReference type="FunFam" id="3.80.30.20:FF:000001">
    <property type="entry name" value="tRNA-2-methylthio-N(6)-dimethylallyladenosine synthase 2"/>
    <property type="match status" value="1"/>
</dbReference>
<keyword evidence="3 8" id="KW-0808">Transferase</keyword>
<name>A0A6N7ITI4_9FIRM</name>
<keyword evidence="12" id="KW-0689">Ribosomal protein</keyword>
<keyword evidence="1 8" id="KW-0004">4Fe-4S</keyword>
<dbReference type="InterPro" id="IPR002792">
    <property type="entry name" value="TRAM_dom"/>
</dbReference>
<comment type="caution">
    <text evidence="12">The sequence shown here is derived from an EMBL/GenBank/DDBJ whole genome shotgun (WGS) entry which is preliminary data.</text>
</comment>
<dbReference type="PROSITE" id="PS50926">
    <property type="entry name" value="TRAM"/>
    <property type="match status" value="1"/>
</dbReference>
<feature type="domain" description="MTTase N-terminal" evidence="10">
    <location>
        <begin position="3"/>
        <end position="119"/>
    </location>
</feature>
<dbReference type="PROSITE" id="PS51918">
    <property type="entry name" value="RADICAL_SAM"/>
    <property type="match status" value="1"/>
</dbReference>
<dbReference type="InterPro" id="IPR013848">
    <property type="entry name" value="Methylthiotransferase_N"/>
</dbReference>
<dbReference type="OrthoDB" id="9805215at2"/>
<dbReference type="GO" id="GO:0046872">
    <property type="term" value="F:metal ion binding"/>
    <property type="evidence" value="ECO:0007669"/>
    <property type="project" value="UniProtKB-KW"/>
</dbReference>
<dbReference type="SFLD" id="SFLDS00029">
    <property type="entry name" value="Radical_SAM"/>
    <property type="match status" value="1"/>
</dbReference>
<comment type="subcellular location">
    <subcellularLocation>
        <location evidence="8">Cytoplasm</location>
    </subcellularLocation>
</comment>
<feature type="domain" description="Radical SAM core" evidence="11">
    <location>
        <begin position="142"/>
        <end position="372"/>
    </location>
</feature>
<dbReference type="SUPFAM" id="SSF102114">
    <property type="entry name" value="Radical SAM enzymes"/>
    <property type="match status" value="1"/>
</dbReference>
<feature type="binding site" evidence="8">
    <location>
        <position position="156"/>
    </location>
    <ligand>
        <name>[4Fe-4S] cluster</name>
        <dbReference type="ChEBI" id="CHEBI:49883"/>
        <label>2</label>
        <note>4Fe-4S-S-AdoMet</note>
    </ligand>
</feature>
<dbReference type="InterPro" id="IPR012340">
    <property type="entry name" value="NA-bd_OB-fold"/>
</dbReference>
<dbReference type="Pfam" id="PF18693">
    <property type="entry name" value="TRAM_2"/>
    <property type="match status" value="1"/>
</dbReference>
<comment type="function">
    <text evidence="8">Catalyzes the methylthiolation of an aspartic acid residue of ribosomal protein uS12.</text>
</comment>
<dbReference type="PANTHER" id="PTHR43837">
    <property type="entry name" value="RIBOSOMAL PROTEIN S12 METHYLTHIOTRANSFERASE RIMO"/>
    <property type="match status" value="1"/>
</dbReference>
<dbReference type="Gene3D" id="3.80.30.20">
    <property type="entry name" value="tm_1862 like domain"/>
    <property type="match status" value="1"/>
</dbReference>
<evidence type="ECO:0000313" key="12">
    <source>
        <dbReference type="EMBL" id="MQL52873.1"/>
    </source>
</evidence>
<dbReference type="GO" id="GO:0103039">
    <property type="term" value="F:protein methylthiotransferase activity"/>
    <property type="evidence" value="ECO:0007669"/>
    <property type="project" value="UniProtKB-EC"/>
</dbReference>
<dbReference type="Gene3D" id="3.40.50.12160">
    <property type="entry name" value="Methylthiotransferase, N-terminal domain"/>
    <property type="match status" value="1"/>
</dbReference>
<comment type="similarity">
    <text evidence="8">Belongs to the methylthiotransferase family. RimO subfamily.</text>
</comment>
<protein>
    <recommendedName>
        <fullName evidence="8">Ribosomal protein uS12 methylthiotransferase RimO</fullName>
        <shortName evidence="8">uS12 MTTase</shortName>
        <shortName evidence="8">uS12 methylthiotransferase</shortName>
        <ecNumber evidence="8">2.8.4.4</ecNumber>
    </recommendedName>
    <alternativeName>
        <fullName evidence="8">Ribosomal protein uS12 (aspartate-C(3))-methylthiotransferase</fullName>
    </alternativeName>
    <alternativeName>
        <fullName evidence="8">Ribosome maturation factor RimO</fullName>
    </alternativeName>
</protein>
<evidence type="ECO:0000256" key="3">
    <source>
        <dbReference type="ARBA" id="ARBA00022679"/>
    </source>
</evidence>
<keyword evidence="7 8" id="KW-0411">Iron-sulfur</keyword>
<dbReference type="SMART" id="SM00729">
    <property type="entry name" value="Elp3"/>
    <property type="match status" value="1"/>
</dbReference>
<dbReference type="InterPro" id="IPR020612">
    <property type="entry name" value="Methylthiotransferase_CS"/>
</dbReference>
<keyword evidence="5 8" id="KW-0479">Metal-binding</keyword>
<dbReference type="Gene3D" id="2.40.50.140">
    <property type="entry name" value="Nucleic acid-binding proteins"/>
    <property type="match status" value="1"/>
</dbReference>
<evidence type="ECO:0000256" key="5">
    <source>
        <dbReference type="ARBA" id="ARBA00022723"/>
    </source>
</evidence>
<dbReference type="PROSITE" id="PS51449">
    <property type="entry name" value="MTTASE_N"/>
    <property type="match status" value="1"/>
</dbReference>